<accession>A0A0F6W4R6</accession>
<dbReference type="InterPro" id="IPR036097">
    <property type="entry name" value="HisK_dim/P_sf"/>
</dbReference>
<dbReference type="CDD" id="cd00130">
    <property type="entry name" value="PAS"/>
    <property type="match status" value="1"/>
</dbReference>
<dbReference type="Pfam" id="PF02518">
    <property type="entry name" value="HATPase_c"/>
    <property type="match status" value="1"/>
</dbReference>
<dbReference type="SUPFAM" id="SSF55781">
    <property type="entry name" value="GAF domain-like"/>
    <property type="match status" value="1"/>
</dbReference>
<dbReference type="GO" id="GO:0000155">
    <property type="term" value="F:phosphorelay sensor kinase activity"/>
    <property type="evidence" value="ECO:0007669"/>
    <property type="project" value="InterPro"/>
</dbReference>
<evidence type="ECO:0000256" key="2">
    <source>
        <dbReference type="ARBA" id="ARBA00012438"/>
    </source>
</evidence>
<comment type="catalytic activity">
    <reaction evidence="1">
        <text>ATP + protein L-histidine = ADP + protein N-phospho-L-histidine.</text>
        <dbReference type="EC" id="2.7.13.3"/>
    </reaction>
</comment>
<dbReference type="NCBIfam" id="TIGR00229">
    <property type="entry name" value="sensory_box"/>
    <property type="match status" value="1"/>
</dbReference>
<dbReference type="Gene3D" id="3.30.450.20">
    <property type="entry name" value="PAS domain"/>
    <property type="match status" value="1"/>
</dbReference>
<evidence type="ECO:0000313" key="10">
    <source>
        <dbReference type="Proteomes" id="UP000034883"/>
    </source>
</evidence>
<dbReference type="InterPro" id="IPR036890">
    <property type="entry name" value="HATPase_C_sf"/>
</dbReference>
<dbReference type="SMART" id="SM00387">
    <property type="entry name" value="HATPase_c"/>
    <property type="match status" value="1"/>
</dbReference>
<evidence type="ECO:0000256" key="1">
    <source>
        <dbReference type="ARBA" id="ARBA00000085"/>
    </source>
</evidence>
<dbReference type="EMBL" id="CP011125">
    <property type="protein sequence ID" value="AKF07373.1"/>
    <property type="molecule type" value="Genomic_DNA"/>
</dbReference>
<dbReference type="SUPFAM" id="SSF55785">
    <property type="entry name" value="PYP-like sensor domain (PAS domain)"/>
    <property type="match status" value="1"/>
</dbReference>
<dbReference type="InterPro" id="IPR035965">
    <property type="entry name" value="PAS-like_dom_sf"/>
</dbReference>
<evidence type="ECO:0000256" key="4">
    <source>
        <dbReference type="ARBA" id="ARBA00022679"/>
    </source>
</evidence>
<feature type="domain" description="Histidine kinase" evidence="8">
    <location>
        <begin position="373"/>
        <end position="590"/>
    </location>
</feature>
<dbReference type="InterPro" id="IPR004358">
    <property type="entry name" value="Sig_transdc_His_kin-like_C"/>
</dbReference>
<keyword evidence="3" id="KW-0597">Phosphoprotein</keyword>
<dbReference type="Pfam" id="PF00512">
    <property type="entry name" value="HisKA"/>
    <property type="match status" value="1"/>
</dbReference>
<keyword evidence="6" id="KW-0902">Two-component regulatory system</keyword>
<dbReference type="InterPro" id="IPR005467">
    <property type="entry name" value="His_kinase_dom"/>
</dbReference>
<keyword evidence="10" id="KW-1185">Reference proteome</keyword>
<dbReference type="EC" id="2.7.13.3" evidence="2"/>
<dbReference type="SMART" id="SM00065">
    <property type="entry name" value="GAF"/>
    <property type="match status" value="1"/>
</dbReference>
<name>A0A0F6W4R6_9BACT</name>
<gene>
    <name evidence="9" type="ORF">DB32_004522</name>
</gene>
<evidence type="ECO:0000256" key="3">
    <source>
        <dbReference type="ARBA" id="ARBA00022553"/>
    </source>
</evidence>
<evidence type="ECO:0000256" key="5">
    <source>
        <dbReference type="ARBA" id="ARBA00022777"/>
    </source>
</evidence>
<keyword evidence="4" id="KW-0808">Transferase</keyword>
<dbReference type="PRINTS" id="PR00344">
    <property type="entry name" value="BCTRLSENSOR"/>
</dbReference>
<dbReference type="KEGG" id="samy:DB32_004522"/>
<dbReference type="InterPro" id="IPR003018">
    <property type="entry name" value="GAF"/>
</dbReference>
<feature type="coiled-coil region" evidence="7">
    <location>
        <begin position="332"/>
        <end position="363"/>
    </location>
</feature>
<dbReference type="Pfam" id="PF13188">
    <property type="entry name" value="PAS_8"/>
    <property type="match status" value="1"/>
</dbReference>
<dbReference type="PANTHER" id="PTHR43711:SF31">
    <property type="entry name" value="HISTIDINE KINASE"/>
    <property type="match status" value="1"/>
</dbReference>
<dbReference type="SUPFAM" id="SSF55874">
    <property type="entry name" value="ATPase domain of HSP90 chaperone/DNA topoisomerase II/histidine kinase"/>
    <property type="match status" value="1"/>
</dbReference>
<protein>
    <recommendedName>
        <fullName evidence="2">histidine kinase</fullName>
        <ecNumber evidence="2">2.7.13.3</ecNumber>
    </recommendedName>
</protein>
<dbReference type="SMART" id="SM00388">
    <property type="entry name" value="HisKA"/>
    <property type="match status" value="1"/>
</dbReference>
<dbReference type="Gene3D" id="3.30.450.40">
    <property type="match status" value="1"/>
</dbReference>
<dbReference type="AlphaFoldDB" id="A0A0F6W4R6"/>
<evidence type="ECO:0000256" key="6">
    <source>
        <dbReference type="ARBA" id="ARBA00023012"/>
    </source>
</evidence>
<dbReference type="PANTHER" id="PTHR43711">
    <property type="entry name" value="TWO-COMPONENT HISTIDINE KINASE"/>
    <property type="match status" value="1"/>
</dbReference>
<dbReference type="InterPro" id="IPR003594">
    <property type="entry name" value="HATPase_dom"/>
</dbReference>
<organism evidence="9 10">
    <name type="scientific">Sandaracinus amylolyticus</name>
    <dbReference type="NCBI Taxonomy" id="927083"/>
    <lineage>
        <taxon>Bacteria</taxon>
        <taxon>Pseudomonadati</taxon>
        <taxon>Myxococcota</taxon>
        <taxon>Polyangia</taxon>
        <taxon>Polyangiales</taxon>
        <taxon>Sandaracinaceae</taxon>
        <taxon>Sandaracinus</taxon>
    </lineage>
</organism>
<dbReference type="CDD" id="cd00075">
    <property type="entry name" value="HATPase"/>
    <property type="match status" value="1"/>
</dbReference>
<keyword evidence="7" id="KW-0175">Coiled coil</keyword>
<proteinExistence type="predicted"/>
<dbReference type="Gene3D" id="3.30.565.10">
    <property type="entry name" value="Histidine kinase-like ATPase, C-terminal domain"/>
    <property type="match status" value="1"/>
</dbReference>
<dbReference type="PROSITE" id="PS50109">
    <property type="entry name" value="HIS_KIN"/>
    <property type="match status" value="1"/>
</dbReference>
<dbReference type="FunFam" id="3.30.565.10:FF:000006">
    <property type="entry name" value="Sensor histidine kinase WalK"/>
    <property type="match status" value="1"/>
</dbReference>
<dbReference type="InterPro" id="IPR050736">
    <property type="entry name" value="Sensor_HK_Regulatory"/>
</dbReference>
<dbReference type="SUPFAM" id="SSF47384">
    <property type="entry name" value="Homodimeric domain of signal transducing histidine kinase"/>
    <property type="match status" value="1"/>
</dbReference>
<reference evidence="9 10" key="1">
    <citation type="submission" date="2015-03" db="EMBL/GenBank/DDBJ databases">
        <title>Genome assembly of Sandaracinus amylolyticus DSM 53668.</title>
        <authorList>
            <person name="Sharma G."/>
            <person name="Subramanian S."/>
        </authorList>
    </citation>
    <scope>NUCLEOTIDE SEQUENCE [LARGE SCALE GENOMIC DNA]</scope>
    <source>
        <strain evidence="9 10">DSM 53668</strain>
    </source>
</reference>
<dbReference type="InterPro" id="IPR000014">
    <property type="entry name" value="PAS"/>
</dbReference>
<keyword evidence="5 9" id="KW-0418">Kinase</keyword>
<dbReference type="InterPro" id="IPR029016">
    <property type="entry name" value="GAF-like_dom_sf"/>
</dbReference>
<dbReference type="Proteomes" id="UP000034883">
    <property type="component" value="Chromosome"/>
</dbReference>
<dbReference type="InterPro" id="IPR003661">
    <property type="entry name" value="HisK_dim/P_dom"/>
</dbReference>
<dbReference type="CDD" id="cd00082">
    <property type="entry name" value="HisKA"/>
    <property type="match status" value="1"/>
</dbReference>
<evidence type="ECO:0000313" key="9">
    <source>
        <dbReference type="EMBL" id="AKF07373.1"/>
    </source>
</evidence>
<dbReference type="Pfam" id="PF01590">
    <property type="entry name" value="GAF"/>
    <property type="match status" value="1"/>
</dbReference>
<evidence type="ECO:0000256" key="7">
    <source>
        <dbReference type="SAM" id="Coils"/>
    </source>
</evidence>
<dbReference type="STRING" id="927083.DB32_004522"/>
<evidence type="ECO:0000259" key="8">
    <source>
        <dbReference type="PROSITE" id="PS50109"/>
    </source>
</evidence>
<dbReference type="Gene3D" id="1.10.287.130">
    <property type="match status" value="1"/>
</dbReference>
<sequence>MERTTSARGSALRLTNLVAGAPAIARAIRVAGVCGRYVTITWERRMARAVSLASIVDQLPAAMVVWDGRGRVRDANRAFYAMLGHPSDPPPELDYWSISAGAQKQWELNRLQARRGEPYDKELITASGERISVRVTGGLVGEEPDGDVLFAATMVRTGDGRLGSEEEHERTMRRRNELYLRLATSLLAARGDLAGAIREVTEAAAEAMGVKRTSVWLYDPSRTKIVCQDLFEVEQAQHSAGAEIFACDHPDYFEALAEDRAIVADDVQTHIATRELAPEYLRPLDIVSMLDAPVRFCGQLAGVLCFEHCGAARQWDHDDVQCAASMADFVGRALEAAERVRAEQELQRANEELERRIVERTEAVHARDEFLSIASHELRTPLTPLKLQMQLLAAAADRSAWLPNTKDMLRSSLRQVRRLEDLVSTLLDVTRASAGRLEMKPAHTDLAVIASEVVERFRAAGTTGGSTIALSIEPRSIEGTWDPLRVDQVLTNLLSNAIKYGEGRPIDVHVVGTPSTARIEVRDHGIGIAEPDLERIFERFVRASSARSYGGLGLGLYIAHQIVSAHGGTIVVASTPGQGSTFVVELPRRLRAPAPEVTVHA</sequence>